<comment type="caution">
    <text evidence="1">The sequence shown here is derived from an EMBL/GenBank/DDBJ whole genome shotgun (WGS) entry which is preliminary data.</text>
</comment>
<dbReference type="Pfam" id="PF04730">
    <property type="entry name" value="Agro_virD5"/>
    <property type="match status" value="1"/>
</dbReference>
<sequence length="290" mass="31751">MTTGMGPGMGMFAPLLQLQQTAGNQAVLGSVGGGLFSQPVTQESVEAPLAMSVEEPLAMSETRSYRDKTLDEIRKQKRQEKLDAKRKYRIGMHGYKKSEQQRLSNAYGIQVSGTTHESEHTIGFEPLNQTSGNTRGVGQQARELENKAPAYQEMKELHREHIGTGTQKARDESGFNSEEYRNSQRSLIEKGDVSSAVQLNQLGYAFDPAKSKLTTTQEGLAATDSYDTMVENMDSVTYASGPGETTVGVDAQQKAEMYLARRATISGKFPTILEENAARMKFGLPPLTGN</sequence>
<reference evidence="2" key="1">
    <citation type="journal article" date="2019" name="Int. J. Syst. Evol. Microbiol.">
        <title>The Global Catalogue of Microorganisms (GCM) 10K type strain sequencing project: providing services to taxonomists for standard genome sequencing and annotation.</title>
        <authorList>
            <consortium name="The Broad Institute Genomics Platform"/>
            <consortium name="The Broad Institute Genome Sequencing Center for Infectious Disease"/>
            <person name="Wu L."/>
            <person name="Ma J."/>
        </authorList>
    </citation>
    <scope>NUCLEOTIDE SEQUENCE [LARGE SCALE GENOMIC DNA]</scope>
    <source>
        <strain evidence="2">CGMCC 4.1641</strain>
    </source>
</reference>
<dbReference type="EMBL" id="JBHSED010000025">
    <property type="protein sequence ID" value="MFC4304498.1"/>
    <property type="molecule type" value="Genomic_DNA"/>
</dbReference>
<gene>
    <name evidence="1" type="ORF">ACFO1S_13805</name>
</gene>
<dbReference type="Proteomes" id="UP001595755">
    <property type="component" value="Unassembled WGS sequence"/>
</dbReference>
<proteinExistence type="predicted"/>
<evidence type="ECO:0000313" key="2">
    <source>
        <dbReference type="Proteomes" id="UP001595755"/>
    </source>
</evidence>
<dbReference type="InterPro" id="IPR006819">
    <property type="entry name" value="Agro_VirD5"/>
</dbReference>
<organism evidence="1 2">
    <name type="scientific">Cohnella boryungensis</name>
    <dbReference type="NCBI Taxonomy" id="768479"/>
    <lineage>
        <taxon>Bacteria</taxon>
        <taxon>Bacillati</taxon>
        <taxon>Bacillota</taxon>
        <taxon>Bacilli</taxon>
        <taxon>Bacillales</taxon>
        <taxon>Paenibacillaceae</taxon>
        <taxon>Cohnella</taxon>
    </lineage>
</organism>
<dbReference type="RefSeq" id="WP_204605974.1">
    <property type="nucleotide sequence ID" value="NZ_JBHSED010000025.1"/>
</dbReference>
<protein>
    <submittedName>
        <fullName evidence="1">Uncharacterized protein</fullName>
    </submittedName>
</protein>
<accession>A0ABV8SAA8</accession>
<name>A0ABV8SAA8_9BACL</name>
<keyword evidence="2" id="KW-1185">Reference proteome</keyword>
<evidence type="ECO:0000313" key="1">
    <source>
        <dbReference type="EMBL" id="MFC4304498.1"/>
    </source>
</evidence>